<keyword evidence="3" id="KW-1185">Reference proteome</keyword>
<sequence>MSEDGSHCWALGGALMKQRVRVSGSRYGCTLEWPYSTHRATHDVASKVGLRLTIFTPPCFFPLPSRSSRQQGTPLKLLRGTRMLGGWRRWRRWLGQGQGKPRESPPPRRSRKPRQRWRRRRSSSSPLLLRKRRGLYFKGWEFGVEE</sequence>
<feature type="compositionally biased region" description="Basic residues" evidence="1">
    <location>
        <begin position="108"/>
        <end position="122"/>
    </location>
</feature>
<accession>A0AAN7K4Z1</accession>
<proteinExistence type="predicted"/>
<reference evidence="2 3" key="1">
    <citation type="journal article" date="2023" name="Hortic Res">
        <title>Pangenome of water caltrop reveals structural variations and asymmetric subgenome divergence after allopolyploidization.</title>
        <authorList>
            <person name="Zhang X."/>
            <person name="Chen Y."/>
            <person name="Wang L."/>
            <person name="Yuan Y."/>
            <person name="Fang M."/>
            <person name="Shi L."/>
            <person name="Lu R."/>
            <person name="Comes H.P."/>
            <person name="Ma Y."/>
            <person name="Chen Y."/>
            <person name="Huang G."/>
            <person name="Zhou Y."/>
            <person name="Zheng Z."/>
            <person name="Qiu Y."/>
        </authorList>
    </citation>
    <scope>NUCLEOTIDE SEQUENCE [LARGE SCALE GENOMIC DNA]</scope>
    <source>
        <tissue evidence="2">Roots</tissue>
    </source>
</reference>
<evidence type="ECO:0000256" key="1">
    <source>
        <dbReference type="SAM" id="MobiDB-lite"/>
    </source>
</evidence>
<dbReference type="Proteomes" id="UP001345219">
    <property type="component" value="Chromosome 17"/>
</dbReference>
<organism evidence="2 3">
    <name type="scientific">Trapa incisa</name>
    <dbReference type="NCBI Taxonomy" id="236973"/>
    <lineage>
        <taxon>Eukaryota</taxon>
        <taxon>Viridiplantae</taxon>
        <taxon>Streptophyta</taxon>
        <taxon>Embryophyta</taxon>
        <taxon>Tracheophyta</taxon>
        <taxon>Spermatophyta</taxon>
        <taxon>Magnoliopsida</taxon>
        <taxon>eudicotyledons</taxon>
        <taxon>Gunneridae</taxon>
        <taxon>Pentapetalae</taxon>
        <taxon>rosids</taxon>
        <taxon>malvids</taxon>
        <taxon>Myrtales</taxon>
        <taxon>Lythraceae</taxon>
        <taxon>Trapa</taxon>
    </lineage>
</organism>
<feature type="region of interest" description="Disordered" evidence="1">
    <location>
        <begin position="95"/>
        <end position="125"/>
    </location>
</feature>
<dbReference type="AlphaFoldDB" id="A0AAN7K4Z1"/>
<comment type="caution">
    <text evidence="2">The sequence shown here is derived from an EMBL/GenBank/DDBJ whole genome shotgun (WGS) entry which is preliminary data.</text>
</comment>
<dbReference type="EMBL" id="JAXIOK010000011">
    <property type="protein sequence ID" value="KAK4760046.1"/>
    <property type="molecule type" value="Genomic_DNA"/>
</dbReference>
<evidence type="ECO:0000313" key="2">
    <source>
        <dbReference type="EMBL" id="KAK4760046.1"/>
    </source>
</evidence>
<protein>
    <submittedName>
        <fullName evidence="2">Uncharacterized protein</fullName>
    </submittedName>
</protein>
<gene>
    <name evidence="2" type="ORF">SAY87_023177</name>
</gene>
<evidence type="ECO:0000313" key="3">
    <source>
        <dbReference type="Proteomes" id="UP001345219"/>
    </source>
</evidence>
<name>A0AAN7K4Z1_9MYRT</name>